<dbReference type="PANTHER" id="PTHR43179:SF12">
    <property type="entry name" value="GALACTOFURANOSYLTRANSFERASE GLFT2"/>
    <property type="match status" value="1"/>
</dbReference>
<evidence type="ECO:0000256" key="1">
    <source>
        <dbReference type="ARBA" id="ARBA00006739"/>
    </source>
</evidence>
<dbReference type="EMBL" id="CP045921">
    <property type="protein sequence ID" value="QHN43338.1"/>
    <property type="molecule type" value="Genomic_DNA"/>
</dbReference>
<dbReference type="SUPFAM" id="SSF53448">
    <property type="entry name" value="Nucleotide-diphospho-sugar transferases"/>
    <property type="match status" value="1"/>
</dbReference>
<feature type="domain" description="Glycosyltransferase 2-like" evidence="4">
    <location>
        <begin position="6"/>
        <end position="176"/>
    </location>
</feature>
<proteinExistence type="inferred from homology"/>
<keyword evidence="2" id="KW-0328">Glycosyltransferase</keyword>
<dbReference type="InterPro" id="IPR029044">
    <property type="entry name" value="Nucleotide-diphossugar_trans"/>
</dbReference>
<comment type="similarity">
    <text evidence="1">Belongs to the glycosyltransferase 2 family.</text>
</comment>
<keyword evidence="6" id="KW-1185">Reference proteome</keyword>
<name>A0A857MML2_9BACT</name>
<evidence type="ECO:0000259" key="4">
    <source>
        <dbReference type="Pfam" id="PF00535"/>
    </source>
</evidence>
<protein>
    <submittedName>
        <fullName evidence="5">Glycosyltransferase</fullName>
    </submittedName>
</protein>
<dbReference type="KEGG" id="mama:GII36_05830"/>
<evidence type="ECO:0000256" key="3">
    <source>
        <dbReference type="ARBA" id="ARBA00022679"/>
    </source>
</evidence>
<evidence type="ECO:0000313" key="5">
    <source>
        <dbReference type="EMBL" id="QHN43338.1"/>
    </source>
</evidence>
<dbReference type="Pfam" id="PF00535">
    <property type="entry name" value="Glycos_transf_2"/>
    <property type="match status" value="1"/>
</dbReference>
<dbReference type="RefSeq" id="WP_260763418.1">
    <property type="nucleotide sequence ID" value="NZ_CP045921.1"/>
</dbReference>
<dbReference type="AlphaFoldDB" id="A0A857MML2"/>
<reference evidence="5" key="1">
    <citation type="journal article" date="2021" name="Nat. Microbiol.">
        <title>Cocultivation of an ultrasmall environmental parasitic bacterium with lytic ability against bacteria associated with wastewater foams.</title>
        <authorList>
            <person name="Batinovic S."/>
            <person name="Rose J.J.A."/>
            <person name="Ratcliffe J."/>
            <person name="Seviour R.J."/>
            <person name="Petrovski S."/>
        </authorList>
    </citation>
    <scope>NUCLEOTIDE SEQUENCE</scope>
    <source>
        <strain evidence="5">JR1</strain>
    </source>
</reference>
<keyword evidence="3" id="KW-0808">Transferase</keyword>
<dbReference type="Proteomes" id="UP001059824">
    <property type="component" value="Chromosome"/>
</dbReference>
<gene>
    <name evidence="5" type="ORF">GII36_05830</name>
</gene>
<dbReference type="GO" id="GO:0016757">
    <property type="term" value="F:glycosyltransferase activity"/>
    <property type="evidence" value="ECO:0007669"/>
    <property type="project" value="UniProtKB-KW"/>
</dbReference>
<organism evidence="5 6">
    <name type="scientific">Candidatus Mycosynbacter amalyticus</name>
    <dbReference type="NCBI Taxonomy" id="2665156"/>
    <lineage>
        <taxon>Bacteria</taxon>
        <taxon>Candidatus Saccharimonadota</taxon>
        <taxon>Candidatus Saccharimonadota incertae sedis</taxon>
        <taxon>Candidatus Mycosynbacter</taxon>
    </lineage>
</organism>
<dbReference type="Gene3D" id="3.90.550.10">
    <property type="entry name" value="Spore Coat Polysaccharide Biosynthesis Protein SpsA, Chain A"/>
    <property type="match status" value="1"/>
</dbReference>
<dbReference type="PANTHER" id="PTHR43179">
    <property type="entry name" value="RHAMNOSYLTRANSFERASE WBBL"/>
    <property type="match status" value="1"/>
</dbReference>
<sequence length="333" mass="37213">MSSVAVVVLNFNAEEKTIECLDSLARQTYQDITPIIVDNASTHTTQLRDYTAAHQIAFLQNPVNTGFAGGVNTGIRHALEHKYDFVTLLNNDALPAPDWIEQLVSCAHDTKSDIVTGLMLHSSGKTIDSTGEQYSVWGLPFPRDRNRPAAHAAVSGPTFGATGGGTLYNAKVFREIGLFDETFFAYLEDVDISFRAQLAGLKMYYCAEAVLYHEQGGTFNKYPAVRTMHYFKNLPLVYIKNIPAPLLLPVGARLIIAYTLIFFKAIIHGGVIPALKGWLWQIPLFWFHALPARHKIQRDKKVGDDYIKSILWPDLPPDQTGLRKFRSLFTGKK</sequence>
<evidence type="ECO:0000256" key="2">
    <source>
        <dbReference type="ARBA" id="ARBA00022676"/>
    </source>
</evidence>
<dbReference type="InterPro" id="IPR001173">
    <property type="entry name" value="Glyco_trans_2-like"/>
</dbReference>
<dbReference type="CDD" id="cd04186">
    <property type="entry name" value="GT_2_like_c"/>
    <property type="match status" value="1"/>
</dbReference>
<evidence type="ECO:0000313" key="6">
    <source>
        <dbReference type="Proteomes" id="UP001059824"/>
    </source>
</evidence>
<accession>A0A857MML2</accession>